<dbReference type="PROSITE" id="PS50943">
    <property type="entry name" value="HTH_CROC1"/>
    <property type="match status" value="1"/>
</dbReference>
<evidence type="ECO:0000313" key="2">
    <source>
        <dbReference type="EMBL" id="AUN94506.1"/>
    </source>
</evidence>
<reference evidence="2 3" key="1">
    <citation type="submission" date="2018-01" db="EMBL/GenBank/DDBJ databases">
        <authorList>
            <person name="Fu G.-Y."/>
        </authorList>
    </citation>
    <scope>NUCLEOTIDE SEQUENCE [LARGE SCALE GENOMIC DNA]</scope>
    <source>
        <strain evidence="2 3">SY39</strain>
    </source>
</reference>
<organism evidence="2 3">
    <name type="scientific">Pseudazoarcus pumilus</name>
    <dbReference type="NCBI Taxonomy" id="2067960"/>
    <lineage>
        <taxon>Bacteria</taxon>
        <taxon>Pseudomonadati</taxon>
        <taxon>Pseudomonadota</taxon>
        <taxon>Betaproteobacteria</taxon>
        <taxon>Rhodocyclales</taxon>
        <taxon>Zoogloeaceae</taxon>
        <taxon>Pseudazoarcus</taxon>
    </lineage>
</organism>
<dbReference type="SMART" id="SM00530">
    <property type="entry name" value="HTH_XRE"/>
    <property type="match status" value="1"/>
</dbReference>
<keyword evidence="3" id="KW-1185">Reference proteome</keyword>
<dbReference type="RefSeq" id="WP_102246575.1">
    <property type="nucleotide sequence ID" value="NZ_CP025682.1"/>
</dbReference>
<dbReference type="Proteomes" id="UP000242205">
    <property type="component" value="Chromosome"/>
</dbReference>
<dbReference type="SUPFAM" id="SSF47413">
    <property type="entry name" value="lambda repressor-like DNA-binding domains"/>
    <property type="match status" value="1"/>
</dbReference>
<dbReference type="GO" id="GO:0003677">
    <property type="term" value="F:DNA binding"/>
    <property type="evidence" value="ECO:0007669"/>
    <property type="project" value="InterPro"/>
</dbReference>
<protein>
    <submittedName>
        <fullName evidence="2">Transcriptional regulator</fullName>
    </submittedName>
</protein>
<dbReference type="KEGG" id="atw:C0099_05850"/>
<proteinExistence type="predicted"/>
<evidence type="ECO:0000313" key="3">
    <source>
        <dbReference type="Proteomes" id="UP000242205"/>
    </source>
</evidence>
<gene>
    <name evidence="2" type="ORF">C0099_05850</name>
</gene>
<dbReference type="CDD" id="cd00093">
    <property type="entry name" value="HTH_XRE"/>
    <property type="match status" value="1"/>
</dbReference>
<dbReference type="OrthoDB" id="8757559at2"/>
<sequence>MSALATAKQASHLFATRRKALRLSQADVATRLGISQSRYSELEAAPERITLDRLITLTALLGLEIVVQDKQTTSRKSEW</sequence>
<dbReference type="InterPro" id="IPR001387">
    <property type="entry name" value="Cro/C1-type_HTH"/>
</dbReference>
<feature type="domain" description="HTH cro/C1-type" evidence="1">
    <location>
        <begin position="18"/>
        <end position="68"/>
    </location>
</feature>
<dbReference type="InterPro" id="IPR010982">
    <property type="entry name" value="Lambda_DNA-bd_dom_sf"/>
</dbReference>
<dbReference type="Gene3D" id="1.10.260.40">
    <property type="entry name" value="lambda repressor-like DNA-binding domains"/>
    <property type="match status" value="1"/>
</dbReference>
<name>A0A2I6S5H2_9RHOO</name>
<dbReference type="AlphaFoldDB" id="A0A2I6S5H2"/>
<dbReference type="Pfam" id="PF01381">
    <property type="entry name" value="HTH_3"/>
    <property type="match status" value="1"/>
</dbReference>
<evidence type="ECO:0000259" key="1">
    <source>
        <dbReference type="PROSITE" id="PS50943"/>
    </source>
</evidence>
<dbReference type="EMBL" id="CP025682">
    <property type="protein sequence ID" value="AUN94506.1"/>
    <property type="molecule type" value="Genomic_DNA"/>
</dbReference>
<accession>A0A2I6S5H2</accession>